<gene>
    <name evidence="2" type="ORF">EDS130_LOCUS25076</name>
    <name evidence="3" type="ORF">XAT740_LOCUS56298</name>
</gene>
<dbReference type="AlphaFoldDB" id="A0A814W0T7"/>
<dbReference type="Proteomes" id="UP000663852">
    <property type="component" value="Unassembled WGS sequence"/>
</dbReference>
<name>A0A814W0T7_ADIRI</name>
<evidence type="ECO:0000313" key="3">
    <source>
        <dbReference type="EMBL" id="CAF1658053.1"/>
    </source>
</evidence>
<proteinExistence type="predicted"/>
<keyword evidence="4" id="KW-1185">Reference proteome</keyword>
<evidence type="ECO:0000313" key="4">
    <source>
        <dbReference type="Proteomes" id="UP000663828"/>
    </source>
</evidence>
<dbReference type="EMBL" id="CAJNOR010010966">
    <property type="protein sequence ID" value="CAF1658053.1"/>
    <property type="molecule type" value="Genomic_DNA"/>
</dbReference>
<accession>A0A814W0T7</accession>
<feature type="region of interest" description="Disordered" evidence="1">
    <location>
        <begin position="30"/>
        <end position="75"/>
    </location>
</feature>
<reference evidence="2" key="1">
    <citation type="submission" date="2021-02" db="EMBL/GenBank/DDBJ databases">
        <authorList>
            <person name="Nowell W R."/>
        </authorList>
    </citation>
    <scope>NUCLEOTIDE SEQUENCE</scope>
</reference>
<feature type="compositionally biased region" description="Basic and acidic residues" evidence="1">
    <location>
        <begin position="65"/>
        <end position="75"/>
    </location>
</feature>
<dbReference type="EMBL" id="CAJNOJ010000146">
    <property type="protein sequence ID" value="CAF1195890.1"/>
    <property type="molecule type" value="Genomic_DNA"/>
</dbReference>
<organism evidence="2 5">
    <name type="scientific">Adineta ricciae</name>
    <name type="common">Rotifer</name>
    <dbReference type="NCBI Taxonomy" id="249248"/>
    <lineage>
        <taxon>Eukaryota</taxon>
        <taxon>Metazoa</taxon>
        <taxon>Spiralia</taxon>
        <taxon>Gnathifera</taxon>
        <taxon>Rotifera</taxon>
        <taxon>Eurotatoria</taxon>
        <taxon>Bdelloidea</taxon>
        <taxon>Adinetida</taxon>
        <taxon>Adinetidae</taxon>
        <taxon>Adineta</taxon>
    </lineage>
</organism>
<evidence type="ECO:0000313" key="5">
    <source>
        <dbReference type="Proteomes" id="UP000663852"/>
    </source>
</evidence>
<evidence type="ECO:0000313" key="2">
    <source>
        <dbReference type="EMBL" id="CAF1195890.1"/>
    </source>
</evidence>
<protein>
    <submittedName>
        <fullName evidence="2">Uncharacterized protein</fullName>
    </submittedName>
</protein>
<evidence type="ECO:0000256" key="1">
    <source>
        <dbReference type="SAM" id="MobiDB-lite"/>
    </source>
</evidence>
<comment type="caution">
    <text evidence="2">The sequence shown here is derived from an EMBL/GenBank/DDBJ whole genome shotgun (WGS) entry which is preliminary data.</text>
</comment>
<dbReference type="Proteomes" id="UP000663828">
    <property type="component" value="Unassembled WGS sequence"/>
</dbReference>
<sequence>MTDKRTRLDPDRLNKLIFLRKNLQSLKKLDEKKSEGHKRKSFYECESGNDDEGEQITPLISKKHRIEDHDTGSNE</sequence>